<organism evidence="9 10">
    <name type="scientific">Heracleum sosnowskyi</name>
    <dbReference type="NCBI Taxonomy" id="360622"/>
    <lineage>
        <taxon>Eukaryota</taxon>
        <taxon>Viridiplantae</taxon>
        <taxon>Streptophyta</taxon>
        <taxon>Embryophyta</taxon>
        <taxon>Tracheophyta</taxon>
        <taxon>Spermatophyta</taxon>
        <taxon>Magnoliopsida</taxon>
        <taxon>eudicotyledons</taxon>
        <taxon>Gunneridae</taxon>
        <taxon>Pentapetalae</taxon>
        <taxon>asterids</taxon>
        <taxon>campanulids</taxon>
        <taxon>Apiales</taxon>
        <taxon>Apiaceae</taxon>
        <taxon>Apioideae</taxon>
        <taxon>apioid superclade</taxon>
        <taxon>Tordylieae</taxon>
        <taxon>Tordyliinae</taxon>
        <taxon>Heracleum</taxon>
    </lineage>
</organism>
<dbReference type="PANTHER" id="PTHR31429:SF86">
    <property type="entry name" value="WRKY TRANSCRIPTION FACTOR 61-RELATED"/>
    <property type="match status" value="1"/>
</dbReference>
<evidence type="ECO:0000256" key="6">
    <source>
        <dbReference type="ARBA" id="ARBA00061007"/>
    </source>
</evidence>
<dbReference type="PROSITE" id="PS50811">
    <property type="entry name" value="WRKY"/>
    <property type="match status" value="1"/>
</dbReference>
<sequence length="521" mass="57532">METAGLRRSGGAETKTIQFNNDEDDSKNEYMLFKDEQLESVKAEMCKVRQENDRLKSYLDKMTMDYQTLQMKFQQSARYEQVDQAPKKFTDQEILEHEEPEFVCLSLGRSSLGEVKVDDYYKEKSTSPKKVEAAKVINLRDKENGLVKLGLNCKFDEGSFSEPNPSIENNSREEVVGETCSPKTSLKTMRSAVDDEVLVQQNPAKKARVSVRVRCEAPTMNDGCQWRKYGQKIAKGNPCPRAYYRCTVAPSCPVRKQVQRCSQDMSILISTYEGTHSHPLPLSATAMASTTSAAAVMLLSGSSSSTSEPGPSPSATAIAAQQLHGLNFYLSKPNPSFYFPNSSNLSSPSCPTITLDLVNTPSSSRFNRLATTTNYTYQNSSTSNLNFSSTTFESNTAPISWSYGNSSHQSPYNQIMTSQNFGSRHPQENVYHTIMQKNNGTRVDPTQTFQPHSIEAATKAITSDPSFQSALAVAITSIIGTNHNASHKVKSEQPSSDKKSPQLPMSSSRSNSSTSPGDSNR</sequence>
<comment type="similarity">
    <text evidence="6">Belongs to the WRKY group II-b family.</text>
</comment>
<dbReference type="GO" id="GO:0003700">
    <property type="term" value="F:DNA-binding transcription factor activity"/>
    <property type="evidence" value="ECO:0007669"/>
    <property type="project" value="InterPro"/>
</dbReference>
<evidence type="ECO:0000259" key="8">
    <source>
        <dbReference type="PROSITE" id="PS50811"/>
    </source>
</evidence>
<evidence type="ECO:0000313" key="10">
    <source>
        <dbReference type="Proteomes" id="UP001237642"/>
    </source>
</evidence>
<dbReference type="GO" id="GO:0005634">
    <property type="term" value="C:nucleus"/>
    <property type="evidence" value="ECO:0007669"/>
    <property type="project" value="UniProtKB-SubCell"/>
</dbReference>
<evidence type="ECO:0000256" key="4">
    <source>
        <dbReference type="ARBA" id="ARBA00023163"/>
    </source>
</evidence>
<feature type="compositionally biased region" description="Low complexity" evidence="7">
    <location>
        <begin position="501"/>
        <end position="521"/>
    </location>
</feature>
<dbReference type="AlphaFoldDB" id="A0AAD8M0W4"/>
<feature type="region of interest" description="Disordered" evidence="7">
    <location>
        <begin position="1"/>
        <end position="23"/>
    </location>
</feature>
<comment type="caution">
    <text evidence="9">The sequence shown here is derived from an EMBL/GenBank/DDBJ whole genome shotgun (WGS) entry which is preliminary data.</text>
</comment>
<keyword evidence="5" id="KW-0539">Nucleus</keyword>
<dbReference type="InterPro" id="IPR036576">
    <property type="entry name" value="WRKY_dom_sf"/>
</dbReference>
<dbReference type="FunFam" id="2.20.25.80:FF:000002">
    <property type="entry name" value="probable WRKY transcription factor 31"/>
    <property type="match status" value="1"/>
</dbReference>
<dbReference type="PANTHER" id="PTHR31429">
    <property type="entry name" value="WRKY TRANSCRIPTION FACTOR 36-RELATED"/>
    <property type="match status" value="1"/>
</dbReference>
<reference evidence="9" key="2">
    <citation type="submission" date="2023-05" db="EMBL/GenBank/DDBJ databases">
        <authorList>
            <person name="Schelkunov M.I."/>
        </authorList>
    </citation>
    <scope>NUCLEOTIDE SEQUENCE</scope>
    <source>
        <strain evidence="9">Hsosn_3</strain>
        <tissue evidence="9">Leaf</tissue>
    </source>
</reference>
<keyword evidence="2" id="KW-0805">Transcription regulation</keyword>
<feature type="region of interest" description="Disordered" evidence="7">
    <location>
        <begin position="484"/>
        <end position="521"/>
    </location>
</feature>
<evidence type="ECO:0000256" key="3">
    <source>
        <dbReference type="ARBA" id="ARBA00023125"/>
    </source>
</evidence>
<dbReference type="EMBL" id="JAUIZM010000011">
    <property type="protein sequence ID" value="KAK1357765.1"/>
    <property type="molecule type" value="Genomic_DNA"/>
</dbReference>
<evidence type="ECO:0000256" key="7">
    <source>
        <dbReference type="SAM" id="MobiDB-lite"/>
    </source>
</evidence>
<gene>
    <name evidence="9" type="ORF">POM88_051021</name>
</gene>
<feature type="domain" description="WRKY" evidence="8">
    <location>
        <begin position="215"/>
        <end position="281"/>
    </location>
</feature>
<keyword evidence="10" id="KW-1185">Reference proteome</keyword>
<dbReference type="SUPFAM" id="SSF118290">
    <property type="entry name" value="WRKY DNA-binding domain"/>
    <property type="match status" value="1"/>
</dbReference>
<evidence type="ECO:0000256" key="1">
    <source>
        <dbReference type="ARBA" id="ARBA00004123"/>
    </source>
</evidence>
<accession>A0AAD8M0W4</accession>
<feature type="compositionally biased region" description="Basic and acidic residues" evidence="7">
    <location>
        <begin position="489"/>
        <end position="500"/>
    </location>
</feature>
<dbReference type="InterPro" id="IPR044810">
    <property type="entry name" value="WRKY_plant"/>
</dbReference>
<evidence type="ECO:0000256" key="2">
    <source>
        <dbReference type="ARBA" id="ARBA00023015"/>
    </source>
</evidence>
<dbReference type="Proteomes" id="UP001237642">
    <property type="component" value="Unassembled WGS sequence"/>
</dbReference>
<comment type="subcellular location">
    <subcellularLocation>
        <location evidence="1">Nucleus</location>
    </subcellularLocation>
</comment>
<dbReference type="InterPro" id="IPR003657">
    <property type="entry name" value="WRKY_dom"/>
</dbReference>
<protein>
    <submittedName>
        <fullName evidence="9">WRKY domain-containing protein</fullName>
    </submittedName>
</protein>
<dbReference type="SMART" id="SM00774">
    <property type="entry name" value="WRKY"/>
    <property type="match status" value="1"/>
</dbReference>
<dbReference type="Pfam" id="PF03106">
    <property type="entry name" value="WRKY"/>
    <property type="match status" value="1"/>
</dbReference>
<evidence type="ECO:0000313" key="9">
    <source>
        <dbReference type="EMBL" id="KAK1357765.1"/>
    </source>
</evidence>
<reference evidence="9" key="1">
    <citation type="submission" date="2023-02" db="EMBL/GenBank/DDBJ databases">
        <title>Genome of toxic invasive species Heracleum sosnowskyi carries increased number of genes despite the absence of recent whole-genome duplications.</title>
        <authorList>
            <person name="Schelkunov M."/>
            <person name="Shtratnikova V."/>
            <person name="Makarenko M."/>
            <person name="Klepikova A."/>
            <person name="Omelchenko D."/>
            <person name="Novikova G."/>
            <person name="Obukhova E."/>
            <person name="Bogdanov V."/>
            <person name="Penin A."/>
            <person name="Logacheva M."/>
        </authorList>
    </citation>
    <scope>NUCLEOTIDE SEQUENCE</scope>
    <source>
        <strain evidence="9">Hsosn_3</strain>
        <tissue evidence="9">Leaf</tissue>
    </source>
</reference>
<proteinExistence type="inferred from homology"/>
<evidence type="ECO:0000256" key="5">
    <source>
        <dbReference type="ARBA" id="ARBA00023242"/>
    </source>
</evidence>
<name>A0AAD8M0W4_9APIA</name>
<keyword evidence="3" id="KW-0238">DNA-binding</keyword>
<dbReference type="GO" id="GO:0043565">
    <property type="term" value="F:sequence-specific DNA binding"/>
    <property type="evidence" value="ECO:0007669"/>
    <property type="project" value="InterPro"/>
</dbReference>
<keyword evidence="4" id="KW-0804">Transcription</keyword>
<dbReference type="Gene3D" id="2.20.25.80">
    <property type="entry name" value="WRKY domain"/>
    <property type="match status" value="1"/>
</dbReference>